<proteinExistence type="predicted"/>
<dbReference type="PANTHER" id="PTHR21662:SF59">
    <property type="entry name" value="RECEPTOR PROTEIN-TYROSINE KINASE"/>
    <property type="match status" value="1"/>
</dbReference>
<feature type="region of interest" description="Disordered" evidence="1">
    <location>
        <begin position="616"/>
        <end position="635"/>
    </location>
</feature>
<dbReference type="Pfam" id="PF01030">
    <property type="entry name" value="Recep_L_domain"/>
    <property type="match status" value="1"/>
</dbReference>
<evidence type="ECO:0000313" key="5">
    <source>
        <dbReference type="Proteomes" id="UP001303046"/>
    </source>
</evidence>
<dbReference type="SUPFAM" id="SSF52058">
    <property type="entry name" value="L domain-like"/>
    <property type="match status" value="1"/>
</dbReference>
<dbReference type="EMBL" id="JAVFWL010000002">
    <property type="protein sequence ID" value="KAK6734102.1"/>
    <property type="molecule type" value="Genomic_DNA"/>
</dbReference>
<feature type="transmembrane region" description="Helical" evidence="2">
    <location>
        <begin position="213"/>
        <end position="236"/>
    </location>
</feature>
<evidence type="ECO:0000256" key="2">
    <source>
        <dbReference type="SAM" id="Phobius"/>
    </source>
</evidence>
<feature type="region of interest" description="Disordered" evidence="1">
    <location>
        <begin position="806"/>
        <end position="888"/>
    </location>
</feature>
<organism evidence="4 5">
    <name type="scientific">Necator americanus</name>
    <name type="common">Human hookworm</name>
    <dbReference type="NCBI Taxonomy" id="51031"/>
    <lineage>
        <taxon>Eukaryota</taxon>
        <taxon>Metazoa</taxon>
        <taxon>Ecdysozoa</taxon>
        <taxon>Nematoda</taxon>
        <taxon>Chromadorea</taxon>
        <taxon>Rhabditida</taxon>
        <taxon>Rhabditina</taxon>
        <taxon>Rhabditomorpha</taxon>
        <taxon>Strongyloidea</taxon>
        <taxon>Ancylostomatidae</taxon>
        <taxon>Bunostominae</taxon>
        <taxon>Necator</taxon>
    </lineage>
</organism>
<feature type="compositionally biased region" description="Basic residues" evidence="1">
    <location>
        <begin position="819"/>
        <end position="840"/>
    </location>
</feature>
<dbReference type="InterPro" id="IPR036941">
    <property type="entry name" value="Rcpt_L-dom_sf"/>
</dbReference>
<name>A0ABR1C6F0_NECAM</name>
<gene>
    <name evidence="4" type="primary">Necator_chrII.g5506</name>
    <name evidence="4" type="ORF">RB195_017713</name>
</gene>
<dbReference type="Gene3D" id="3.80.20.20">
    <property type="entry name" value="Receptor L-domain"/>
    <property type="match status" value="1"/>
</dbReference>
<evidence type="ECO:0000259" key="3">
    <source>
        <dbReference type="Pfam" id="PF01030"/>
    </source>
</evidence>
<dbReference type="PANTHER" id="PTHR21662">
    <property type="entry name" value="RECEPTOR PROTEIN-TYROSINE KINASE"/>
    <property type="match status" value="1"/>
</dbReference>
<feature type="domain" description="Receptor L-domain" evidence="3">
    <location>
        <begin position="38"/>
        <end position="143"/>
    </location>
</feature>
<comment type="caution">
    <text evidence="4">The sequence shown here is derived from an EMBL/GenBank/DDBJ whole genome shotgun (WGS) entry which is preliminary data.</text>
</comment>
<feature type="compositionally biased region" description="Polar residues" evidence="1">
    <location>
        <begin position="172"/>
        <end position="190"/>
    </location>
</feature>
<feature type="region of interest" description="Disordered" evidence="1">
    <location>
        <begin position="172"/>
        <end position="193"/>
    </location>
</feature>
<keyword evidence="2" id="KW-1133">Transmembrane helix</keyword>
<feature type="compositionally biased region" description="Basic and acidic residues" evidence="1">
    <location>
        <begin position="616"/>
        <end position="632"/>
    </location>
</feature>
<feature type="transmembrane region" description="Helical" evidence="2">
    <location>
        <begin position="264"/>
        <end position="281"/>
    </location>
</feature>
<dbReference type="InterPro" id="IPR053079">
    <property type="entry name" value="SPS2_domain"/>
</dbReference>
<feature type="region of interest" description="Disordered" evidence="1">
    <location>
        <begin position="698"/>
        <end position="772"/>
    </location>
</feature>
<dbReference type="Proteomes" id="UP001303046">
    <property type="component" value="Unassembled WGS sequence"/>
</dbReference>
<sequence length="888" mass="100459">MEIPTFCFESVKRVDNVLMSPRCTGGVISKELLTAMKGCRIVNGGLIFQNLTGMSIEVTHDFSSLGEIRYINGSLRIENSPIFVVFNFLQNLKYIDNSEIGPGLSIQANPNLTYIKLPSLRSISSNDSIRVVIHDNPKLVVSGKLRKVLRKLPEDQIDFPADSQLARKIRQVENSTTTDTHNESSTNYTTDVPHPPPSNILEEMFPYLSINHLFMSVTAPIVILILALCGALLWALRRKKISLHRVHRNILPSPNYRLKPKAQVILLSLCQDILLINPLMWKFEERKYLWLQEQKENEKSEFLVKVHANYINNQMLPLATNGRLPTPTEGDTNASRNQFLIFDRVRTILKPKSVVVIGTGDDPKCVIFGIPTEVGKENVYEHGTSRIVLRLLRTEKAGNSVQSYEYSATFTSESGTAEKSSLKFVFFTWPSFGLVADLQEVLQLVQLCQNAKDSICVSDRHKEVFSLLHLFYSFVVVMETPISLNDAFQLHLVKCNGSMIDRIEMLFAMNFLLEWAIKAKVIPKELTTATTLWRSTYEQMAAFRQMHSNVMTIHPDHLDQISEEVVLEIARAGGFPTPFFSYREEALMIDKFVYRTHVAVEETDFEKKAREGQMRRLKISESEQKKKEKELEGNTTTVGIEQSQEDPLYVKKYRGRKMQELWEAEQKQIEELKRKREKKWTQTTTVQKLTTSTVLKGKIPPLQTSTSPTPTLATQESSRGALMVSSEGAGKASGEEKHQEQISPALDVEQKITSSDTPTPLADKASPDQGLKEKKGFFRNAFLRISRFVARKGKGAAPILSGRQLQLQPPTAPTDLKVARSKKGSKMLSVKSKKSRRSTRSRMESSSGPKLHSPTPANKLPKDASTPSIMPINPWWMQSSMKRMDQRT</sequence>
<dbReference type="InterPro" id="IPR000494">
    <property type="entry name" value="Rcpt_L-dom"/>
</dbReference>
<evidence type="ECO:0000313" key="4">
    <source>
        <dbReference type="EMBL" id="KAK6734102.1"/>
    </source>
</evidence>
<evidence type="ECO:0000256" key="1">
    <source>
        <dbReference type="SAM" id="MobiDB-lite"/>
    </source>
</evidence>
<protein>
    <recommendedName>
        <fullName evidence="3">Receptor L-domain domain-containing protein</fullName>
    </recommendedName>
</protein>
<keyword evidence="5" id="KW-1185">Reference proteome</keyword>
<feature type="compositionally biased region" description="Low complexity" evidence="1">
    <location>
        <begin position="698"/>
        <end position="715"/>
    </location>
</feature>
<accession>A0ABR1C6F0</accession>
<reference evidence="4 5" key="1">
    <citation type="submission" date="2023-08" db="EMBL/GenBank/DDBJ databases">
        <title>A Necator americanus chromosomal reference genome.</title>
        <authorList>
            <person name="Ilik V."/>
            <person name="Petrzelkova K.J."/>
            <person name="Pardy F."/>
            <person name="Fuh T."/>
            <person name="Niatou-Singa F.S."/>
            <person name="Gouil Q."/>
            <person name="Baker L."/>
            <person name="Ritchie M.E."/>
            <person name="Jex A.R."/>
            <person name="Gazzola D."/>
            <person name="Li H."/>
            <person name="Toshio Fujiwara R."/>
            <person name="Zhan B."/>
            <person name="Aroian R.V."/>
            <person name="Pafco B."/>
            <person name="Schwarz E.M."/>
        </authorList>
    </citation>
    <scope>NUCLEOTIDE SEQUENCE [LARGE SCALE GENOMIC DNA]</scope>
    <source>
        <strain evidence="4 5">Aroian</strain>
        <tissue evidence="4">Whole animal</tissue>
    </source>
</reference>
<keyword evidence="2" id="KW-0472">Membrane</keyword>
<keyword evidence="2" id="KW-0812">Transmembrane</keyword>